<keyword evidence="2" id="KW-1185">Reference proteome</keyword>
<organism evidence="1 2">
    <name type="scientific">Solibaculum intestinale</name>
    <dbReference type="NCBI Taxonomy" id="3133165"/>
    <lineage>
        <taxon>Bacteria</taxon>
        <taxon>Bacillati</taxon>
        <taxon>Bacillota</taxon>
        <taxon>Clostridia</taxon>
        <taxon>Eubacteriales</taxon>
        <taxon>Oscillospiraceae</taxon>
        <taxon>Solibaculum</taxon>
    </lineage>
</organism>
<dbReference type="InterPro" id="IPR027417">
    <property type="entry name" value="P-loop_NTPase"/>
</dbReference>
<dbReference type="Pfam" id="PF03237">
    <property type="entry name" value="Terminase_6N"/>
    <property type="match status" value="1"/>
</dbReference>
<dbReference type="Gene3D" id="3.30.420.280">
    <property type="match status" value="1"/>
</dbReference>
<dbReference type="Proteomes" id="UP001489509">
    <property type="component" value="Unassembled WGS sequence"/>
</dbReference>
<reference evidence="1 2" key="1">
    <citation type="submission" date="2024-03" db="EMBL/GenBank/DDBJ databases">
        <title>Human intestinal bacterial collection.</title>
        <authorList>
            <person name="Pauvert C."/>
            <person name="Hitch T.C.A."/>
            <person name="Clavel T."/>
        </authorList>
    </citation>
    <scope>NUCLEOTIDE SEQUENCE [LARGE SCALE GENOMIC DNA]</scope>
    <source>
        <strain evidence="1 2">CLA-JM-H44</strain>
    </source>
</reference>
<evidence type="ECO:0000313" key="2">
    <source>
        <dbReference type="Proteomes" id="UP001489509"/>
    </source>
</evidence>
<dbReference type="EMBL" id="JBBMFD010000009">
    <property type="protein sequence ID" value="MEQ2440524.1"/>
    <property type="molecule type" value="Genomic_DNA"/>
</dbReference>
<gene>
    <name evidence="1" type="ORF">WMO26_06775</name>
</gene>
<proteinExistence type="predicted"/>
<dbReference type="Gene3D" id="3.40.50.300">
    <property type="entry name" value="P-loop containing nucleotide triphosphate hydrolases"/>
    <property type="match status" value="1"/>
</dbReference>
<name>A0ABV1DZQ3_9FIRM</name>
<sequence>MSFQWGQFSDYAVRSIALSDARLNIWDGAVRSGKTVSSLLAWLYFVTQAPPGPLLMAGKTVTTLKRNILDTLSDMLGERDFKVRLSAREAVLFGRKVYLAGASDARAEGKLRGMTLAGAYGDELTLWPRSFFQMLLSRLSIEGARFYGTTNPDSSRHWLYTDYLQKPQLNLLRWHFSLADNPNLPESYKAALKLEYTGMWKRRFVDGEWCAAQGAVYDRFEREAHVCVRVPGPKARTFLSCDYGVHNPCVFGLLTEEEGHYHLAREYYHDGRVQEQKTDEEYASDLLAFAQNEARCVVIDPSASSLIALLRKSGWQVIPGKNAVLEGIRQVSALLSEGRLTVDPGCVHTLREFDCYCWNESSNRDVPVKENDHCMDMLRYGILTDLRMQSRRRESYSGKNKQ</sequence>
<dbReference type="InterPro" id="IPR006437">
    <property type="entry name" value="Phage_terminase_lsu"/>
</dbReference>
<dbReference type="NCBIfam" id="TIGR01547">
    <property type="entry name" value="phage_term_2"/>
    <property type="match status" value="1"/>
</dbReference>
<accession>A0ABV1DZQ3</accession>
<evidence type="ECO:0000313" key="1">
    <source>
        <dbReference type="EMBL" id="MEQ2440524.1"/>
    </source>
</evidence>
<dbReference type="RefSeq" id="WP_349219141.1">
    <property type="nucleotide sequence ID" value="NZ_JBBMFD010000009.1"/>
</dbReference>
<protein>
    <submittedName>
        <fullName evidence="1">PBSX family phage terminase large subunit</fullName>
    </submittedName>
</protein>
<comment type="caution">
    <text evidence="1">The sequence shown here is derived from an EMBL/GenBank/DDBJ whole genome shotgun (WGS) entry which is preliminary data.</text>
</comment>